<dbReference type="InterPro" id="IPR040807">
    <property type="entry name" value="DUF5522"/>
</dbReference>
<sequence>MDFKEPICSRVGLIRVRTNKTLFRFYFRYRERLTMFLRNLRHARTTRLWDSRTAFLADTNFYIFRMWSSDTKGDSDSQQNITATTEEPSAITEVNISLTQTTSGETSDETAAEGDQRKRELQAMSVEFIESVDEASLSPQQLAIHKAHVNALKAGEMFYKDPLTGYDVMSKLAHLHRGDCCGNACRHCPFGMKNAPEELQQKRIYNSAYYEEPAS</sequence>
<organism evidence="1 2">
    <name type="scientific">Littorina saxatilis</name>
    <dbReference type="NCBI Taxonomy" id="31220"/>
    <lineage>
        <taxon>Eukaryota</taxon>
        <taxon>Metazoa</taxon>
        <taxon>Spiralia</taxon>
        <taxon>Lophotrochozoa</taxon>
        <taxon>Mollusca</taxon>
        <taxon>Gastropoda</taxon>
        <taxon>Caenogastropoda</taxon>
        <taxon>Littorinimorpha</taxon>
        <taxon>Littorinoidea</taxon>
        <taxon>Littorinidae</taxon>
        <taxon>Littorina</taxon>
    </lineage>
</organism>
<name>A0AAN9AZY7_9CAEN</name>
<dbReference type="Pfam" id="PF17653">
    <property type="entry name" value="DUF5522"/>
    <property type="match status" value="1"/>
</dbReference>
<evidence type="ECO:0000313" key="2">
    <source>
        <dbReference type="Proteomes" id="UP001374579"/>
    </source>
</evidence>
<dbReference type="AlphaFoldDB" id="A0AAN9AZY7"/>
<reference evidence="1 2" key="1">
    <citation type="submission" date="2024-02" db="EMBL/GenBank/DDBJ databases">
        <title>Chromosome-scale genome assembly of the rough periwinkle Littorina saxatilis.</title>
        <authorList>
            <person name="De Jode A."/>
            <person name="Faria R."/>
            <person name="Formenti G."/>
            <person name="Sims Y."/>
            <person name="Smith T.P."/>
            <person name="Tracey A."/>
            <person name="Wood J.M.D."/>
            <person name="Zagrodzka Z.B."/>
            <person name="Johannesson K."/>
            <person name="Butlin R.K."/>
            <person name="Leder E.H."/>
        </authorList>
    </citation>
    <scope>NUCLEOTIDE SEQUENCE [LARGE SCALE GENOMIC DNA]</scope>
    <source>
        <strain evidence="1">Snail1</strain>
        <tissue evidence="1">Muscle</tissue>
    </source>
</reference>
<gene>
    <name evidence="1" type="ORF">V1264_006677</name>
</gene>
<comment type="caution">
    <text evidence="1">The sequence shown here is derived from an EMBL/GenBank/DDBJ whole genome shotgun (WGS) entry which is preliminary data.</text>
</comment>
<evidence type="ECO:0000313" key="1">
    <source>
        <dbReference type="EMBL" id="KAK7095244.1"/>
    </source>
</evidence>
<accession>A0AAN9AZY7</accession>
<dbReference type="Proteomes" id="UP001374579">
    <property type="component" value="Unassembled WGS sequence"/>
</dbReference>
<dbReference type="PANTHER" id="PTHR21037:SF2">
    <property type="entry name" value="SIMILAR TO NOVEL PROTEIN"/>
    <property type="match status" value="1"/>
</dbReference>
<dbReference type="EMBL" id="JBAMIC010000018">
    <property type="protein sequence ID" value="KAK7095244.1"/>
    <property type="molecule type" value="Genomic_DNA"/>
</dbReference>
<dbReference type="PANTHER" id="PTHR21037">
    <property type="entry name" value="39S RIBOSOMAL PROTEIN L14, MITOCHONDRIAL"/>
    <property type="match status" value="1"/>
</dbReference>
<proteinExistence type="predicted"/>
<protein>
    <submittedName>
        <fullName evidence="1">Uncharacterized protein</fullName>
    </submittedName>
</protein>
<keyword evidence="2" id="KW-1185">Reference proteome</keyword>